<feature type="transmembrane region" description="Helical" evidence="1">
    <location>
        <begin position="20"/>
        <end position="38"/>
    </location>
</feature>
<keyword evidence="1" id="KW-1133">Transmembrane helix</keyword>
<evidence type="ECO:0000256" key="1">
    <source>
        <dbReference type="SAM" id="Phobius"/>
    </source>
</evidence>
<dbReference type="AlphaFoldDB" id="A0AAV2P1S0"/>
<name>A0AAV2P1S0_9HYME</name>
<proteinExistence type="predicted"/>
<sequence>MQRAQRGEDTDERPMTPALVLRPKFFLVVVCIIVLGFISNQRWAGRLGADRSEDCLPVFSRFTHASYASTGCNLLRQTFLAVLTLQA</sequence>
<reference evidence="2" key="1">
    <citation type="submission" date="2024-04" db="EMBL/GenBank/DDBJ databases">
        <authorList>
            <consortium name="Molecular Ecology Group"/>
        </authorList>
    </citation>
    <scope>NUCLEOTIDE SEQUENCE</scope>
</reference>
<dbReference type="Proteomes" id="UP001497644">
    <property type="component" value="Chromosome 6"/>
</dbReference>
<keyword evidence="1" id="KW-0812">Transmembrane</keyword>
<gene>
    <name evidence="2" type="ORF">LPLAT_LOCUS11282</name>
</gene>
<keyword evidence="1" id="KW-0472">Membrane</keyword>
<organism evidence="2 3">
    <name type="scientific">Lasius platythorax</name>
    <dbReference type="NCBI Taxonomy" id="488582"/>
    <lineage>
        <taxon>Eukaryota</taxon>
        <taxon>Metazoa</taxon>
        <taxon>Ecdysozoa</taxon>
        <taxon>Arthropoda</taxon>
        <taxon>Hexapoda</taxon>
        <taxon>Insecta</taxon>
        <taxon>Pterygota</taxon>
        <taxon>Neoptera</taxon>
        <taxon>Endopterygota</taxon>
        <taxon>Hymenoptera</taxon>
        <taxon>Apocrita</taxon>
        <taxon>Aculeata</taxon>
        <taxon>Formicoidea</taxon>
        <taxon>Formicidae</taxon>
        <taxon>Formicinae</taxon>
        <taxon>Lasius</taxon>
        <taxon>Lasius</taxon>
    </lineage>
</organism>
<keyword evidence="3" id="KW-1185">Reference proteome</keyword>
<accession>A0AAV2P1S0</accession>
<evidence type="ECO:0000313" key="2">
    <source>
        <dbReference type="EMBL" id="CAL1685876.1"/>
    </source>
</evidence>
<evidence type="ECO:0000313" key="3">
    <source>
        <dbReference type="Proteomes" id="UP001497644"/>
    </source>
</evidence>
<protein>
    <submittedName>
        <fullName evidence="2">Uncharacterized protein</fullName>
    </submittedName>
</protein>
<dbReference type="EMBL" id="OZ034829">
    <property type="protein sequence ID" value="CAL1685876.1"/>
    <property type="molecule type" value="Genomic_DNA"/>
</dbReference>